<dbReference type="EMBL" id="KZ825138">
    <property type="protein sequence ID" value="PYI19047.1"/>
    <property type="molecule type" value="Genomic_DNA"/>
</dbReference>
<dbReference type="STRING" id="1450538.A0A2V5I4M4"/>
<keyword evidence="3" id="KW-1185">Reference proteome</keyword>
<protein>
    <submittedName>
        <fullName evidence="2">NAD(P)-binding protein</fullName>
    </submittedName>
</protein>
<dbReference type="AlphaFoldDB" id="A0A2V5I4M4"/>
<dbReference type="Pfam" id="PF13460">
    <property type="entry name" value="NAD_binding_10"/>
    <property type="match status" value="1"/>
</dbReference>
<reference evidence="2 3" key="1">
    <citation type="submission" date="2018-02" db="EMBL/GenBank/DDBJ databases">
        <title>The genomes of Aspergillus section Nigri reveals drivers in fungal speciation.</title>
        <authorList>
            <consortium name="DOE Joint Genome Institute"/>
            <person name="Vesth T.C."/>
            <person name="Nybo J."/>
            <person name="Theobald S."/>
            <person name="Brandl J."/>
            <person name="Frisvad J.C."/>
            <person name="Nielsen K.F."/>
            <person name="Lyhne E.K."/>
            <person name="Kogle M.E."/>
            <person name="Kuo A."/>
            <person name="Riley R."/>
            <person name="Clum A."/>
            <person name="Nolan M."/>
            <person name="Lipzen A."/>
            <person name="Salamov A."/>
            <person name="Henrissat B."/>
            <person name="Wiebenga A."/>
            <person name="De vries R.P."/>
            <person name="Grigoriev I.V."/>
            <person name="Mortensen U.H."/>
            <person name="Andersen M.R."/>
            <person name="Baker S.E."/>
        </authorList>
    </citation>
    <scope>NUCLEOTIDE SEQUENCE [LARGE SCALE GENOMIC DNA]</scope>
    <source>
        <strain evidence="2 3">CBS 115571</strain>
    </source>
</reference>
<organism evidence="2 3">
    <name type="scientific">Aspergillus violaceofuscus (strain CBS 115571)</name>
    <dbReference type="NCBI Taxonomy" id="1450538"/>
    <lineage>
        <taxon>Eukaryota</taxon>
        <taxon>Fungi</taxon>
        <taxon>Dikarya</taxon>
        <taxon>Ascomycota</taxon>
        <taxon>Pezizomycotina</taxon>
        <taxon>Eurotiomycetes</taxon>
        <taxon>Eurotiomycetidae</taxon>
        <taxon>Eurotiales</taxon>
        <taxon>Aspergillaceae</taxon>
        <taxon>Aspergillus</taxon>
    </lineage>
</organism>
<dbReference type="PROSITE" id="PS51257">
    <property type="entry name" value="PROKAR_LIPOPROTEIN"/>
    <property type="match status" value="1"/>
</dbReference>
<dbReference type="InterPro" id="IPR051604">
    <property type="entry name" value="Ergot_Alk_Oxidoreductase"/>
</dbReference>
<name>A0A2V5I4M4_ASPV1</name>
<dbReference type="InterPro" id="IPR036291">
    <property type="entry name" value="NAD(P)-bd_dom_sf"/>
</dbReference>
<dbReference type="PANTHER" id="PTHR43162:SF1">
    <property type="entry name" value="PRESTALK A DIFFERENTIATION PROTEIN A"/>
    <property type="match status" value="1"/>
</dbReference>
<dbReference type="OMA" id="FGPENYV"/>
<gene>
    <name evidence="2" type="ORF">BO99DRAFT_334047</name>
</gene>
<dbReference type="PANTHER" id="PTHR43162">
    <property type="match status" value="1"/>
</dbReference>
<evidence type="ECO:0000313" key="2">
    <source>
        <dbReference type="EMBL" id="PYI19047.1"/>
    </source>
</evidence>
<dbReference type="Proteomes" id="UP000249829">
    <property type="component" value="Unassembled WGS sequence"/>
</dbReference>
<evidence type="ECO:0000259" key="1">
    <source>
        <dbReference type="Pfam" id="PF13460"/>
    </source>
</evidence>
<proteinExistence type="predicted"/>
<accession>A0A2V5I4M4</accession>
<dbReference type="SUPFAM" id="SSF51735">
    <property type="entry name" value="NAD(P)-binding Rossmann-fold domains"/>
    <property type="match status" value="1"/>
</dbReference>
<evidence type="ECO:0000313" key="3">
    <source>
        <dbReference type="Proteomes" id="UP000249829"/>
    </source>
</evidence>
<dbReference type="Gene3D" id="3.40.50.720">
    <property type="entry name" value="NAD(P)-binding Rossmann-like Domain"/>
    <property type="match status" value="1"/>
</dbReference>
<sequence length="306" mass="32601">MVKVIIFGATGAVASATACAAHAWGASVVLAARDTTKSISALTPEAEKNGSYQRVHADLTDPETIRHAVTTTNATRAFVYTVFGAPDHMRASLEAMRSAGIEHVVYLSSFAVKGEPGSVGPENFIAYAHARVEVTLNEVFGSSGYVAVRPSFYATNIRWWLAASAEGRVGMAYPEAKFDLVVPEDIGRVCGTLLAQGSSVVQGNFVNLLGQEELALGDAARLLSRETTGQEVEVVTVGEEEEIECLVAKLGFPEPLARAVVQQNREQSLGLGRGLVDFATDADYARNVHRITGSQPTAFGEWAQQA</sequence>
<dbReference type="InterPro" id="IPR016040">
    <property type="entry name" value="NAD(P)-bd_dom"/>
</dbReference>
<feature type="domain" description="NAD(P)-binding" evidence="1">
    <location>
        <begin position="8"/>
        <end position="152"/>
    </location>
</feature>